<evidence type="ECO:0000259" key="2">
    <source>
        <dbReference type="Pfam" id="PF02518"/>
    </source>
</evidence>
<dbReference type="InterPro" id="IPR036890">
    <property type="entry name" value="HATPase_C_sf"/>
</dbReference>
<accession>A0A3D8Y2R9</accession>
<feature type="compositionally biased region" description="Low complexity" evidence="1">
    <location>
        <begin position="21"/>
        <end position="33"/>
    </location>
</feature>
<dbReference type="EMBL" id="QNUL01000046">
    <property type="protein sequence ID" value="REA55528.1"/>
    <property type="molecule type" value="Genomic_DNA"/>
</dbReference>
<protein>
    <recommendedName>
        <fullName evidence="2">Histidine kinase/HSP90-like ATPase domain-containing protein</fullName>
    </recommendedName>
</protein>
<evidence type="ECO:0000256" key="1">
    <source>
        <dbReference type="SAM" id="MobiDB-lite"/>
    </source>
</evidence>
<dbReference type="Gene3D" id="3.30.565.10">
    <property type="entry name" value="Histidine kinase-like ATPase, C-terminal domain"/>
    <property type="match status" value="1"/>
</dbReference>
<name>A0A3D8Y2R9_9BACT</name>
<evidence type="ECO:0000313" key="4">
    <source>
        <dbReference type="Proteomes" id="UP000256373"/>
    </source>
</evidence>
<sequence length="78" mass="8586">MSPDQTEPDQVRPVDIPQVPSGQQLSQLSNQSGKGEGVGLQIVKHLCELLDASMDVESIKDRGTLFRVRMAYSFRGGR</sequence>
<feature type="region of interest" description="Disordered" evidence="1">
    <location>
        <begin position="1"/>
        <end position="35"/>
    </location>
</feature>
<dbReference type="Proteomes" id="UP000256373">
    <property type="component" value="Unassembled WGS sequence"/>
</dbReference>
<dbReference type="InterPro" id="IPR003594">
    <property type="entry name" value="HATPase_dom"/>
</dbReference>
<reference evidence="3 4" key="1">
    <citation type="submission" date="2018-07" db="EMBL/GenBank/DDBJ databases">
        <title>Dyadobacter roseus sp. nov., isolated from rose rhizosphere soil.</title>
        <authorList>
            <person name="Chen L."/>
        </authorList>
    </citation>
    <scope>NUCLEOTIDE SEQUENCE [LARGE SCALE GENOMIC DNA]</scope>
    <source>
        <strain evidence="3 4">RS19</strain>
    </source>
</reference>
<organism evidence="3 4">
    <name type="scientific">Dyadobacter luteus</name>
    <dbReference type="NCBI Taxonomy" id="2259619"/>
    <lineage>
        <taxon>Bacteria</taxon>
        <taxon>Pseudomonadati</taxon>
        <taxon>Bacteroidota</taxon>
        <taxon>Cytophagia</taxon>
        <taxon>Cytophagales</taxon>
        <taxon>Spirosomataceae</taxon>
        <taxon>Dyadobacter</taxon>
    </lineage>
</organism>
<evidence type="ECO:0000313" key="3">
    <source>
        <dbReference type="EMBL" id="REA55528.1"/>
    </source>
</evidence>
<dbReference type="Pfam" id="PF02518">
    <property type="entry name" value="HATPase_c"/>
    <property type="match status" value="1"/>
</dbReference>
<dbReference type="SUPFAM" id="SSF55874">
    <property type="entry name" value="ATPase domain of HSP90 chaperone/DNA topoisomerase II/histidine kinase"/>
    <property type="match status" value="1"/>
</dbReference>
<proteinExistence type="predicted"/>
<feature type="domain" description="Histidine kinase/HSP90-like ATPase" evidence="2">
    <location>
        <begin position="24"/>
        <end position="70"/>
    </location>
</feature>
<keyword evidence="4" id="KW-1185">Reference proteome</keyword>
<comment type="caution">
    <text evidence="3">The sequence shown here is derived from an EMBL/GenBank/DDBJ whole genome shotgun (WGS) entry which is preliminary data.</text>
</comment>
<dbReference type="AlphaFoldDB" id="A0A3D8Y2R9"/>
<gene>
    <name evidence="3" type="ORF">DSL64_27950</name>
</gene>